<dbReference type="PROSITE" id="PS50883">
    <property type="entry name" value="EAL"/>
    <property type="match status" value="1"/>
</dbReference>
<evidence type="ECO:0000313" key="2">
    <source>
        <dbReference type="EMBL" id="SDG54097.1"/>
    </source>
</evidence>
<evidence type="ECO:0000259" key="1">
    <source>
        <dbReference type="PROSITE" id="PS50883"/>
    </source>
</evidence>
<organism evidence="2 3">
    <name type="scientific">Limimonas halophila</name>
    <dbReference type="NCBI Taxonomy" id="1082479"/>
    <lineage>
        <taxon>Bacteria</taxon>
        <taxon>Pseudomonadati</taxon>
        <taxon>Pseudomonadota</taxon>
        <taxon>Alphaproteobacteria</taxon>
        <taxon>Rhodospirillales</taxon>
        <taxon>Rhodovibrionaceae</taxon>
        <taxon>Limimonas</taxon>
    </lineage>
</organism>
<dbReference type="OrthoDB" id="315417at2"/>
<name>A0A1G7V2Z6_9PROT</name>
<dbReference type="GO" id="GO:0071111">
    <property type="term" value="F:cyclic-guanylate-specific phosphodiesterase activity"/>
    <property type="evidence" value="ECO:0007669"/>
    <property type="project" value="InterPro"/>
</dbReference>
<dbReference type="SUPFAM" id="SSF55073">
    <property type="entry name" value="Nucleotide cyclase"/>
    <property type="match status" value="1"/>
</dbReference>
<dbReference type="Gene3D" id="3.20.20.450">
    <property type="entry name" value="EAL domain"/>
    <property type="match status" value="1"/>
</dbReference>
<evidence type="ECO:0000313" key="3">
    <source>
        <dbReference type="Proteomes" id="UP000199415"/>
    </source>
</evidence>
<dbReference type="CDD" id="cd01948">
    <property type="entry name" value="EAL"/>
    <property type="match status" value="1"/>
</dbReference>
<dbReference type="EMBL" id="FNCE01000020">
    <property type="protein sequence ID" value="SDG54097.1"/>
    <property type="molecule type" value="Genomic_DNA"/>
</dbReference>
<dbReference type="Proteomes" id="UP000199415">
    <property type="component" value="Unassembled WGS sequence"/>
</dbReference>
<dbReference type="InterPro" id="IPR035919">
    <property type="entry name" value="EAL_sf"/>
</dbReference>
<reference evidence="2 3" key="1">
    <citation type="submission" date="2016-10" db="EMBL/GenBank/DDBJ databases">
        <authorList>
            <person name="de Groot N.N."/>
        </authorList>
    </citation>
    <scope>NUCLEOTIDE SEQUENCE [LARGE SCALE GENOMIC DNA]</scope>
    <source>
        <strain evidence="2 3">DSM 25584</strain>
    </source>
</reference>
<accession>A0A1G7V2Z6</accession>
<dbReference type="Pfam" id="PF00990">
    <property type="entry name" value="GGDEF"/>
    <property type="match status" value="1"/>
</dbReference>
<dbReference type="STRING" id="1082479.SAMN05216241_1204"/>
<dbReference type="Gene3D" id="3.30.70.270">
    <property type="match status" value="1"/>
</dbReference>
<dbReference type="PANTHER" id="PTHR33121">
    <property type="entry name" value="CYCLIC DI-GMP PHOSPHODIESTERASE PDEF"/>
    <property type="match status" value="1"/>
</dbReference>
<keyword evidence="3" id="KW-1185">Reference proteome</keyword>
<dbReference type="SUPFAM" id="SSF141868">
    <property type="entry name" value="EAL domain-like"/>
    <property type="match status" value="1"/>
</dbReference>
<gene>
    <name evidence="2" type="ORF">SAMN05216241_1204</name>
</gene>
<dbReference type="InterPro" id="IPR001633">
    <property type="entry name" value="EAL_dom"/>
</dbReference>
<dbReference type="SMART" id="SM00052">
    <property type="entry name" value="EAL"/>
    <property type="match status" value="1"/>
</dbReference>
<protein>
    <submittedName>
        <fullName evidence="2">EAL domain, c-di-GMP-specific phosphodiesterase class I (Or its enzymatically inactive variant)</fullName>
    </submittedName>
</protein>
<dbReference type="InterPro" id="IPR043128">
    <property type="entry name" value="Rev_trsase/Diguanyl_cyclase"/>
</dbReference>
<sequence length="460" mass="50443">MATSGWRSLSRQAADSALAAAFPRADPDHLHEAIGQYDHVTRLPNRVPFLDHLSAALDRMRADTRPRTLVLVTLSDAHHFNAVLRALGHAFSEDFIRAGTDRVAACLDGDTRIFHVSVLSLAFVVNRDAARAPQDVAQAIDRAFADPLVVQDIPIRSNVGVGLVNLAADVTSPAEALRAALTAAQDSRNRSDAFAYYDPHTDAAHQRAFRILTDLPKALEASDQLRLHYQPRLDLTSDSCGCAEALIRWHHPELGWVSPGEFMPLVETTALIQPLTAFVLETAIRQARAWHDAGHAMKVSVNVSPRNLAEPDFLERVQTLLDRHGVDPAMLEFEFTEGAVSPDNATTLANLRRVRELGIEVAIDDFGSGYSNMAYLTKIPADIVKIDKAFVLSLDSSEQDRFLTHKIADLARGLGFHVVGEGVESARAYAFLRDIGCREAQGFHLSKPLPPAELEAWLNG</sequence>
<dbReference type="SMART" id="SM00267">
    <property type="entry name" value="GGDEF"/>
    <property type="match status" value="1"/>
</dbReference>
<dbReference type="InterPro" id="IPR050706">
    <property type="entry name" value="Cyclic-di-GMP_PDE-like"/>
</dbReference>
<dbReference type="RefSeq" id="WP_090022466.1">
    <property type="nucleotide sequence ID" value="NZ_FNCE01000020.1"/>
</dbReference>
<dbReference type="PANTHER" id="PTHR33121:SF19">
    <property type="entry name" value="CYCLIC DI-GMP PHOSPHODIESTERASE PA2567"/>
    <property type="match status" value="1"/>
</dbReference>
<dbReference type="Pfam" id="PF00563">
    <property type="entry name" value="EAL"/>
    <property type="match status" value="1"/>
</dbReference>
<dbReference type="InterPro" id="IPR000160">
    <property type="entry name" value="GGDEF_dom"/>
</dbReference>
<feature type="domain" description="EAL" evidence="1">
    <location>
        <begin position="208"/>
        <end position="460"/>
    </location>
</feature>
<dbReference type="AlphaFoldDB" id="A0A1G7V2Z6"/>
<proteinExistence type="predicted"/>
<dbReference type="InterPro" id="IPR029787">
    <property type="entry name" value="Nucleotide_cyclase"/>
</dbReference>